<evidence type="ECO:0000313" key="5">
    <source>
        <dbReference type="Proteomes" id="UP000198515"/>
    </source>
</evidence>
<dbReference type="PANTHER" id="PTHR36571">
    <property type="entry name" value="PROTEIN YGIW"/>
    <property type="match status" value="1"/>
</dbReference>
<keyword evidence="5" id="KW-1185">Reference proteome</keyword>
<feature type="chain" id="PRO_5008688078" evidence="3">
    <location>
        <begin position="21"/>
        <end position="132"/>
    </location>
</feature>
<sequence length="132" mass="14519">MKKNVLILCVATLFSMTAFAEDSPGLKTDKAPPPPHKMEDGYRGMEDARSSTIKAAKSMHDGASVSLHGNLVKKESDDRYLLRDKTGEINVVIPMMLFDGKSVSPDELVGISGSLDKKQQPAFIRVTHFQKQ</sequence>
<dbReference type="NCBIfam" id="NF007471">
    <property type="entry name" value="PRK10053.1"/>
    <property type="match status" value="1"/>
</dbReference>
<evidence type="ECO:0000313" key="4">
    <source>
        <dbReference type="EMBL" id="SCB81811.1"/>
    </source>
</evidence>
<dbReference type="NCBIfam" id="TIGR00156">
    <property type="entry name" value="YgiW/YdeI family stress tolerance OB fold protein"/>
    <property type="match status" value="1"/>
</dbReference>
<keyword evidence="1 3" id="KW-0732">Signal</keyword>
<dbReference type="SUPFAM" id="SSF101756">
    <property type="entry name" value="Hypothetical protein YgiW"/>
    <property type="match status" value="1"/>
</dbReference>
<gene>
    <name evidence="4" type="ORF">GA0061070_10029</name>
</gene>
<dbReference type="PANTHER" id="PTHR36571:SF2">
    <property type="entry name" value="PERIPLASMIC PROTEIN"/>
    <property type="match status" value="1"/>
</dbReference>
<reference evidence="5" key="1">
    <citation type="submission" date="2016-08" db="EMBL/GenBank/DDBJ databases">
        <authorList>
            <person name="Varghese N."/>
            <person name="Submissions Spin"/>
        </authorList>
    </citation>
    <scope>NUCLEOTIDE SEQUENCE [LARGE SCALE GENOMIC DNA]</scope>
    <source>
        <strain evidence="5">REICA_142</strain>
    </source>
</reference>
<evidence type="ECO:0000256" key="2">
    <source>
        <dbReference type="SAM" id="MobiDB-lite"/>
    </source>
</evidence>
<evidence type="ECO:0000256" key="1">
    <source>
        <dbReference type="ARBA" id="ARBA00022729"/>
    </source>
</evidence>
<feature type="region of interest" description="Disordered" evidence="2">
    <location>
        <begin position="23"/>
        <end position="61"/>
    </location>
</feature>
<organism evidence="4 5">
    <name type="scientific">Kosakonia oryziphila</name>
    <dbReference type="NCBI Taxonomy" id="1005667"/>
    <lineage>
        <taxon>Bacteria</taxon>
        <taxon>Pseudomonadati</taxon>
        <taxon>Pseudomonadota</taxon>
        <taxon>Gammaproteobacteria</taxon>
        <taxon>Enterobacterales</taxon>
        <taxon>Enterobacteriaceae</taxon>
        <taxon>Kosakonia</taxon>
    </lineage>
</organism>
<dbReference type="Proteomes" id="UP000198515">
    <property type="component" value="Unassembled WGS sequence"/>
</dbReference>
<feature type="compositionally biased region" description="Basic and acidic residues" evidence="2">
    <location>
        <begin position="36"/>
        <end position="49"/>
    </location>
</feature>
<name>A0A1C3ZHI0_9ENTR</name>
<dbReference type="RefSeq" id="WP_090133013.1">
    <property type="nucleotide sequence ID" value="NZ_FMBC01000002.1"/>
</dbReference>
<dbReference type="AlphaFoldDB" id="A0A1C3ZHI0"/>
<dbReference type="Gene3D" id="2.40.50.200">
    <property type="entry name" value="Bacterial OB-fold"/>
    <property type="match status" value="1"/>
</dbReference>
<evidence type="ECO:0000256" key="3">
    <source>
        <dbReference type="SAM" id="SignalP"/>
    </source>
</evidence>
<feature type="signal peptide" evidence="3">
    <location>
        <begin position="1"/>
        <end position="20"/>
    </location>
</feature>
<dbReference type="InterPro" id="IPR016052">
    <property type="entry name" value="YgiW/YdeI"/>
</dbReference>
<dbReference type="InterPro" id="IPR005220">
    <property type="entry name" value="CarO-like"/>
</dbReference>
<protein>
    <submittedName>
        <fullName evidence="4">TIGR00156 family protein</fullName>
    </submittedName>
</protein>
<dbReference type="NCBIfam" id="NF033674">
    <property type="entry name" value="stress_OB_fold"/>
    <property type="match status" value="1"/>
</dbReference>
<dbReference type="OrthoDB" id="6413427at2"/>
<dbReference type="InterPro" id="IPR036700">
    <property type="entry name" value="BOBF_sf"/>
</dbReference>
<dbReference type="EMBL" id="FMBC01000002">
    <property type="protein sequence ID" value="SCB81811.1"/>
    <property type="molecule type" value="Genomic_DNA"/>
</dbReference>
<accession>A0A1C3ZHI0</accession>
<dbReference type="Pfam" id="PF04076">
    <property type="entry name" value="BOF"/>
    <property type="match status" value="1"/>
</dbReference>
<proteinExistence type="predicted"/>